<keyword evidence="5" id="KW-1185">Reference proteome</keyword>
<dbReference type="Gene3D" id="3.40.50.410">
    <property type="entry name" value="von Willebrand factor, type A domain"/>
    <property type="match status" value="1"/>
</dbReference>
<reference evidence="4" key="1">
    <citation type="submission" date="2020-08" db="EMBL/GenBank/DDBJ databases">
        <title>Plant Genome Project.</title>
        <authorList>
            <person name="Zhang R.-G."/>
        </authorList>
    </citation>
    <scope>NUCLEOTIDE SEQUENCE</scope>
    <source>
        <strain evidence="4">WSP0</strain>
        <tissue evidence="4">Leaf</tissue>
    </source>
</reference>
<dbReference type="EMBL" id="JACTNZ010000002">
    <property type="protein sequence ID" value="KAG5560332.1"/>
    <property type="molecule type" value="Genomic_DNA"/>
</dbReference>
<feature type="compositionally biased region" description="Basic and acidic residues" evidence="1">
    <location>
        <begin position="144"/>
        <end position="161"/>
    </location>
</feature>
<organism evidence="4 5">
    <name type="scientific">Rhododendron griersonianum</name>
    <dbReference type="NCBI Taxonomy" id="479676"/>
    <lineage>
        <taxon>Eukaryota</taxon>
        <taxon>Viridiplantae</taxon>
        <taxon>Streptophyta</taxon>
        <taxon>Embryophyta</taxon>
        <taxon>Tracheophyta</taxon>
        <taxon>Spermatophyta</taxon>
        <taxon>Magnoliopsida</taxon>
        <taxon>eudicotyledons</taxon>
        <taxon>Gunneridae</taxon>
        <taxon>Pentapetalae</taxon>
        <taxon>asterids</taxon>
        <taxon>Ericales</taxon>
        <taxon>Ericaceae</taxon>
        <taxon>Ericoideae</taxon>
        <taxon>Rhodoreae</taxon>
        <taxon>Rhododendron</taxon>
    </lineage>
</organism>
<dbReference type="InterPro" id="IPR036465">
    <property type="entry name" value="vWFA_dom_sf"/>
</dbReference>
<evidence type="ECO:0000259" key="2">
    <source>
        <dbReference type="Pfam" id="PF11443"/>
    </source>
</evidence>
<sequence>MATPLLGPPEIRLPIIPTTTATTANPPMGFTENNSATYLNTGNPCLDFFFHVVPDTPPEQLVERLLKAWDHEALTSLKLVCNLRGVRGTGKSDKEGFYVAALWLHKHHPKTLACNVKAIAEFGYFKDMLEILYRLLEGPEIRKKAKSERQSKKGEVMDRNPGRKKRKATEDKEKVQGLRLEKTVAMAKKAFERYNRDPDYRFLHDRVSDLFAELLRSDMESYNAGELCKISLAAKWCPSLDSSYDRATLMCERVARKVFPREEYIEYQDIEEAHYAYKVRNRLRREVLVPLHKALEIPEVYICASKWKYLPYKRVPSVAMKLYKKLFYKHDKERFEEYLEKVKSGKSTIAAGAILPHEIIKSLDDDTGPEVAELQWKRMVDDMAKKGKLTNCMAICDVSGSMEGIPMEVSVALGLLISELSEKPWRGKLITFSANPQLHQIKGDSLQSKTEFIRDMDWGVNTDFQKVFDRILEVAVKGKLREDEMIKTLFVFSDMEFDQASRTYNYCGSGYGRASTNNWETDYMVIERKYKEKGYEKVPEIVFWNLRNSVATPVPSKQKGVALVSGFSKNLVTLFLEGGGILSPEAVMLQAISGEEYQKLAVID</sequence>
<dbReference type="InterPro" id="IPR056690">
    <property type="entry name" value="DUF7788"/>
</dbReference>
<comment type="caution">
    <text evidence="4">The sequence shown here is derived from an EMBL/GenBank/DDBJ whole genome shotgun (WGS) entry which is preliminary data.</text>
</comment>
<dbReference type="SUPFAM" id="SSF53300">
    <property type="entry name" value="vWA-like"/>
    <property type="match status" value="1"/>
</dbReference>
<dbReference type="InterPro" id="IPR011205">
    <property type="entry name" value="UCP015417_vWA"/>
</dbReference>
<evidence type="ECO:0000313" key="5">
    <source>
        <dbReference type="Proteomes" id="UP000823749"/>
    </source>
</evidence>
<feature type="region of interest" description="Disordered" evidence="1">
    <location>
        <begin position="144"/>
        <end position="173"/>
    </location>
</feature>
<gene>
    <name evidence="4" type="ORF">RHGRI_003582</name>
</gene>
<accession>A0AAV6L5U9</accession>
<dbReference type="PANTHER" id="PTHR31373">
    <property type="entry name" value="OS06G0652100 PROTEIN"/>
    <property type="match status" value="1"/>
</dbReference>
<evidence type="ECO:0000313" key="4">
    <source>
        <dbReference type="EMBL" id="KAG5560332.1"/>
    </source>
</evidence>
<dbReference type="PANTHER" id="PTHR31373:SF24">
    <property type="match status" value="1"/>
</dbReference>
<dbReference type="AlphaFoldDB" id="A0AAV6L5U9"/>
<dbReference type="InterPro" id="IPR058580">
    <property type="entry name" value="DUF2828"/>
</dbReference>
<evidence type="ECO:0000256" key="1">
    <source>
        <dbReference type="SAM" id="MobiDB-lite"/>
    </source>
</evidence>
<name>A0AAV6L5U9_9ERIC</name>
<proteinExistence type="predicted"/>
<evidence type="ECO:0000259" key="3">
    <source>
        <dbReference type="Pfam" id="PF25043"/>
    </source>
</evidence>
<dbReference type="Proteomes" id="UP000823749">
    <property type="component" value="Chromosome 2"/>
</dbReference>
<dbReference type="PIRSF" id="PIRSF015417">
    <property type="entry name" value="T31B5_30_vWA"/>
    <property type="match status" value="1"/>
</dbReference>
<dbReference type="Pfam" id="PF11443">
    <property type="entry name" value="DUF2828"/>
    <property type="match status" value="1"/>
</dbReference>
<protein>
    <submittedName>
        <fullName evidence="4">Uncharacterized protein</fullName>
    </submittedName>
</protein>
<dbReference type="Pfam" id="PF25043">
    <property type="entry name" value="DUF7788"/>
    <property type="match status" value="1"/>
</dbReference>
<feature type="domain" description="DUF2828" evidence="2">
    <location>
        <begin position="31"/>
        <end position="389"/>
    </location>
</feature>
<feature type="domain" description="DUF7788" evidence="3">
    <location>
        <begin position="391"/>
        <end position="586"/>
    </location>
</feature>